<dbReference type="EMBL" id="UFQT01000201">
    <property type="protein sequence ID" value="SSX21633.1"/>
    <property type="molecule type" value="Genomic_DNA"/>
</dbReference>
<gene>
    <name evidence="13" type="primary">CSON004984</name>
</gene>
<proteinExistence type="inferred from homology"/>
<evidence type="ECO:0000256" key="7">
    <source>
        <dbReference type="ARBA" id="ARBA00022833"/>
    </source>
</evidence>
<keyword evidence="8" id="KW-0482">Metalloprotease</keyword>
<dbReference type="GO" id="GO:0005886">
    <property type="term" value="C:plasma membrane"/>
    <property type="evidence" value="ECO:0007669"/>
    <property type="project" value="UniProtKB-SubCell"/>
</dbReference>
<dbReference type="GO" id="GO:0046872">
    <property type="term" value="F:metal ion binding"/>
    <property type="evidence" value="ECO:0007669"/>
    <property type="project" value="UniProtKB-KW"/>
</dbReference>
<keyword evidence="9" id="KW-0472">Membrane</keyword>
<dbReference type="GO" id="GO:0016485">
    <property type="term" value="P:protein processing"/>
    <property type="evidence" value="ECO:0007669"/>
    <property type="project" value="TreeGrafter"/>
</dbReference>
<sequence length="776" mass="88989">MSVKMTRYKHTEFNDEDTSSVGSIHLTEATSPAMHIRYHSVRTSTIWTNRSLLEKCLICLVFLLILIVIILAIVLSTEGDPSTRILHVQPHSKEEGPCLEESCIHAASSILHSIDQSIDPCDNFYAYSCNQWIKNNPIPDGKSMWGTFGKLEQQNQLVIKNVLEREISEFKSQAEIKAKLYYQSCVDEDEKMEQLGAKPMLDLLEKLGGWNVTKSNFNVSNWSLESTLKKVQNEYNMGGLFGWAVGEDDRKSTRHVIQIDQGGLGLPTRDNYLNKTAHQKVLDAYLDYMTKVVVLLGANESDAKIQMQAVIDFETELAKITIPSEERRDEESMYHNMTLKELQSKANFIDWRAHFDDAFRQAFIDNKSTSKKKIRNITDKEVVVVYAPKYLEDLTVLVKRYQNTTEGKIILNNYLIWQTVRSFTACLSKVFRDAYKGLRKALIGSDGGEEPWRYCVTDTNNAIGFAIGAMFVREAFNGKSKPEAEQMINEVRDAFKANLKHLDWMDEETRRLANEKADAITDMIGYPGYILDTKQLDEKYFELTIKNDTYFQNNIEINRYNLRKNLEKLDEPVNKTRWGMTPPTVNAYYTPTKNQIVFPAGILQLPFYDILNPKSLNFGGMGVVMGHEITHGFDDQGREYDKEGNLHQWWNNATISRFKKRTECFEKQYSNFSINGRNLNGKQTLGENIADNGGLKAAFHAFKNTKKSIDRDIFLLPGVWCTSATVETTNLQIEKDPHSPPEFRVIGSLSNFEEFAMEFNCARGTRMYPIDRCEVW</sequence>
<dbReference type="InterPro" id="IPR000718">
    <property type="entry name" value="Peptidase_M13"/>
</dbReference>
<evidence type="ECO:0000259" key="11">
    <source>
        <dbReference type="Pfam" id="PF05649"/>
    </source>
</evidence>
<dbReference type="Gene3D" id="3.40.390.10">
    <property type="entry name" value="Collagenase (Catalytic Domain)"/>
    <property type="match status" value="1"/>
</dbReference>
<comment type="cofactor">
    <cofactor evidence="1">
        <name>Zn(2+)</name>
        <dbReference type="ChEBI" id="CHEBI:29105"/>
    </cofactor>
</comment>
<organism evidence="13">
    <name type="scientific">Culicoides sonorensis</name>
    <name type="common">Biting midge</name>
    <dbReference type="NCBI Taxonomy" id="179676"/>
    <lineage>
        <taxon>Eukaryota</taxon>
        <taxon>Metazoa</taxon>
        <taxon>Ecdysozoa</taxon>
        <taxon>Arthropoda</taxon>
        <taxon>Hexapoda</taxon>
        <taxon>Insecta</taxon>
        <taxon>Pterygota</taxon>
        <taxon>Neoptera</taxon>
        <taxon>Endopterygota</taxon>
        <taxon>Diptera</taxon>
        <taxon>Nematocera</taxon>
        <taxon>Chironomoidea</taxon>
        <taxon>Ceratopogonidae</taxon>
        <taxon>Ceratopogoninae</taxon>
        <taxon>Culicoides</taxon>
        <taxon>Monoculicoides</taxon>
    </lineage>
</organism>
<dbReference type="InterPro" id="IPR042089">
    <property type="entry name" value="Peptidase_M13_dom_2"/>
</dbReference>
<dbReference type="VEuPathDB" id="VectorBase:CSON004984"/>
<dbReference type="AlphaFoldDB" id="A0A336LY78"/>
<dbReference type="CDD" id="cd08662">
    <property type="entry name" value="M13"/>
    <property type="match status" value="1"/>
</dbReference>
<dbReference type="PRINTS" id="PR00786">
    <property type="entry name" value="NEPRILYSIN"/>
</dbReference>
<evidence type="ECO:0000256" key="3">
    <source>
        <dbReference type="ARBA" id="ARBA00007357"/>
    </source>
</evidence>
<dbReference type="InterPro" id="IPR018497">
    <property type="entry name" value="Peptidase_M13_C"/>
</dbReference>
<comment type="subcellular location">
    <subcellularLocation>
        <location evidence="2">Cell membrane</location>
        <topology evidence="2">Single-pass type II membrane protein</topology>
    </subcellularLocation>
</comment>
<reference evidence="12" key="1">
    <citation type="submission" date="2018-04" db="EMBL/GenBank/DDBJ databases">
        <authorList>
            <person name="Go L.Y."/>
            <person name="Mitchell J.A."/>
        </authorList>
    </citation>
    <scope>NUCLEOTIDE SEQUENCE</scope>
    <source>
        <tissue evidence="12">Whole organism</tissue>
    </source>
</reference>
<evidence type="ECO:0000256" key="1">
    <source>
        <dbReference type="ARBA" id="ARBA00001947"/>
    </source>
</evidence>
<dbReference type="OMA" id="FGWAQVW"/>
<keyword evidence="7" id="KW-0862">Zinc</keyword>
<accession>A0A336LY78</accession>
<dbReference type="PANTHER" id="PTHR11733:SF167">
    <property type="entry name" value="FI17812P1-RELATED"/>
    <property type="match status" value="1"/>
</dbReference>
<keyword evidence="9" id="KW-1133">Transmembrane helix</keyword>
<feature type="domain" description="Peptidase M13 C-terminal" evidence="10">
    <location>
        <begin position="586"/>
        <end position="775"/>
    </location>
</feature>
<evidence type="ECO:0000256" key="8">
    <source>
        <dbReference type="ARBA" id="ARBA00023049"/>
    </source>
</evidence>
<dbReference type="SUPFAM" id="SSF55486">
    <property type="entry name" value="Metalloproteases ('zincins'), catalytic domain"/>
    <property type="match status" value="1"/>
</dbReference>
<reference evidence="13" key="2">
    <citation type="submission" date="2018-07" db="EMBL/GenBank/DDBJ databases">
        <authorList>
            <person name="Quirk P.G."/>
            <person name="Krulwich T.A."/>
        </authorList>
    </citation>
    <scope>NUCLEOTIDE SEQUENCE</scope>
</reference>
<evidence type="ECO:0000256" key="9">
    <source>
        <dbReference type="SAM" id="Phobius"/>
    </source>
</evidence>
<evidence type="ECO:0000256" key="4">
    <source>
        <dbReference type="ARBA" id="ARBA00022670"/>
    </source>
</evidence>
<evidence type="ECO:0000313" key="12">
    <source>
        <dbReference type="EMBL" id="SSX01253.1"/>
    </source>
</evidence>
<keyword evidence="9" id="KW-0812">Transmembrane</keyword>
<feature type="transmembrane region" description="Helical" evidence="9">
    <location>
        <begin position="56"/>
        <end position="75"/>
    </location>
</feature>
<name>A0A336LY78_CULSO</name>
<keyword evidence="6" id="KW-0378">Hydrolase</keyword>
<evidence type="ECO:0000256" key="5">
    <source>
        <dbReference type="ARBA" id="ARBA00022723"/>
    </source>
</evidence>
<keyword evidence="5" id="KW-0479">Metal-binding</keyword>
<keyword evidence="4" id="KW-0645">Protease</keyword>
<dbReference type="Pfam" id="PF05649">
    <property type="entry name" value="Peptidase_M13_N"/>
    <property type="match status" value="1"/>
</dbReference>
<dbReference type="GO" id="GO:0004222">
    <property type="term" value="F:metalloendopeptidase activity"/>
    <property type="evidence" value="ECO:0007669"/>
    <property type="project" value="InterPro"/>
</dbReference>
<dbReference type="PANTHER" id="PTHR11733">
    <property type="entry name" value="ZINC METALLOPROTEASE FAMILY M13 NEPRILYSIN-RELATED"/>
    <property type="match status" value="1"/>
</dbReference>
<evidence type="ECO:0000256" key="6">
    <source>
        <dbReference type="ARBA" id="ARBA00022801"/>
    </source>
</evidence>
<dbReference type="EMBL" id="UFQS01000201">
    <property type="protein sequence ID" value="SSX01253.1"/>
    <property type="molecule type" value="Genomic_DNA"/>
</dbReference>
<evidence type="ECO:0000313" key="13">
    <source>
        <dbReference type="EMBL" id="SSX21633.1"/>
    </source>
</evidence>
<evidence type="ECO:0000259" key="10">
    <source>
        <dbReference type="Pfam" id="PF01431"/>
    </source>
</evidence>
<dbReference type="Gene3D" id="1.10.1380.10">
    <property type="entry name" value="Neutral endopeptidase , domain2"/>
    <property type="match status" value="1"/>
</dbReference>
<dbReference type="Pfam" id="PF01431">
    <property type="entry name" value="Peptidase_M13"/>
    <property type="match status" value="1"/>
</dbReference>
<dbReference type="PROSITE" id="PS51885">
    <property type="entry name" value="NEPRILYSIN"/>
    <property type="match status" value="1"/>
</dbReference>
<dbReference type="InterPro" id="IPR008753">
    <property type="entry name" value="Peptidase_M13_N"/>
</dbReference>
<feature type="domain" description="Peptidase M13 N-terminal" evidence="11">
    <location>
        <begin position="120"/>
        <end position="527"/>
    </location>
</feature>
<dbReference type="InterPro" id="IPR024079">
    <property type="entry name" value="MetalloPept_cat_dom_sf"/>
</dbReference>
<evidence type="ECO:0000256" key="2">
    <source>
        <dbReference type="ARBA" id="ARBA00004401"/>
    </source>
</evidence>
<comment type="similarity">
    <text evidence="3">Belongs to the peptidase M13 family.</text>
</comment>
<protein>
    <submittedName>
        <fullName evidence="13">CSON004984 protein</fullName>
    </submittedName>
</protein>